<keyword evidence="2 8" id="KW-0812">Transmembrane</keyword>
<dbReference type="SUPFAM" id="SSF81321">
    <property type="entry name" value="Family A G protein-coupled receptor-like"/>
    <property type="match status" value="1"/>
</dbReference>
<dbReference type="PROSITE" id="PS50262">
    <property type="entry name" value="G_PROTEIN_RECEP_F1_2"/>
    <property type="match status" value="1"/>
</dbReference>
<sequence>MSSSILTNIQNQLSLYGYPICLILGNIGNIFIVMVFIRQRQNACTIYILTSAIMSDLYVNFNGFVQLFPFYYRDETPFEFFLCKKRPYLTNILGQLGNTMLILASIDRYMISHRNATIRSLSTPKRAKWLIFFAIIFWLINCIHIPIMQTIINGRCTTYGIYTTIYSIYSIIFVGLIPPTLLIIFGSLTYHNMKKRHIRIQPISNNINDQHISIQRRDKDLFIIVLCEALLYIITTTLFPLMLLESMISQYIIINKSVQHLQIESFLFSIVFILLLLNSSLPFYIYLIGSKSFRRDFKQLFIDGYQKLKRQQIVQIALRI</sequence>
<reference evidence="10" key="1">
    <citation type="submission" date="2021-02" db="EMBL/GenBank/DDBJ databases">
        <authorList>
            <person name="Nowell W R."/>
        </authorList>
    </citation>
    <scope>NUCLEOTIDE SEQUENCE</scope>
</reference>
<evidence type="ECO:0000256" key="7">
    <source>
        <dbReference type="ARBA" id="ARBA00023224"/>
    </source>
</evidence>
<evidence type="ECO:0000313" key="11">
    <source>
        <dbReference type="Proteomes" id="UP000663870"/>
    </source>
</evidence>
<name>A0A813RME2_9BILA</name>
<evidence type="ECO:0000256" key="6">
    <source>
        <dbReference type="ARBA" id="ARBA00023170"/>
    </source>
</evidence>
<dbReference type="InterPro" id="IPR017452">
    <property type="entry name" value="GPCR_Rhodpsn_7TM"/>
</dbReference>
<feature type="transmembrane region" description="Helical" evidence="8">
    <location>
        <begin position="127"/>
        <end position="147"/>
    </location>
</feature>
<comment type="caution">
    <text evidence="10">The sequence shown here is derived from an EMBL/GenBank/DDBJ whole genome shotgun (WGS) entry which is preliminary data.</text>
</comment>
<dbReference type="Gene3D" id="1.20.1070.10">
    <property type="entry name" value="Rhodopsin 7-helix transmembrane proteins"/>
    <property type="match status" value="1"/>
</dbReference>
<evidence type="ECO:0000313" key="10">
    <source>
        <dbReference type="EMBL" id="CAF0786834.1"/>
    </source>
</evidence>
<feature type="transmembrane region" description="Helical" evidence="8">
    <location>
        <begin position="266"/>
        <end position="288"/>
    </location>
</feature>
<dbReference type="InterPro" id="IPR000276">
    <property type="entry name" value="GPCR_Rhodpsn"/>
</dbReference>
<accession>A0A813RME2</accession>
<evidence type="ECO:0000256" key="2">
    <source>
        <dbReference type="ARBA" id="ARBA00022692"/>
    </source>
</evidence>
<feature type="transmembrane region" description="Helical" evidence="8">
    <location>
        <begin position="44"/>
        <end position="68"/>
    </location>
</feature>
<keyword evidence="4" id="KW-0297">G-protein coupled receptor</keyword>
<dbReference type="EMBL" id="CAJNOL010000048">
    <property type="protein sequence ID" value="CAF0786834.1"/>
    <property type="molecule type" value="Genomic_DNA"/>
</dbReference>
<evidence type="ECO:0000256" key="5">
    <source>
        <dbReference type="ARBA" id="ARBA00023136"/>
    </source>
</evidence>
<dbReference type="PANTHER" id="PTHR24243:SF208">
    <property type="entry name" value="PYROKININ-1 RECEPTOR"/>
    <property type="match status" value="1"/>
</dbReference>
<evidence type="ECO:0000256" key="8">
    <source>
        <dbReference type="SAM" id="Phobius"/>
    </source>
</evidence>
<dbReference type="PANTHER" id="PTHR24243">
    <property type="entry name" value="G-PROTEIN COUPLED RECEPTOR"/>
    <property type="match status" value="1"/>
</dbReference>
<dbReference type="GO" id="GO:0005886">
    <property type="term" value="C:plasma membrane"/>
    <property type="evidence" value="ECO:0007669"/>
    <property type="project" value="TreeGrafter"/>
</dbReference>
<dbReference type="Proteomes" id="UP000663870">
    <property type="component" value="Unassembled WGS sequence"/>
</dbReference>
<dbReference type="Pfam" id="PF00001">
    <property type="entry name" value="7tm_1"/>
    <property type="match status" value="1"/>
</dbReference>
<gene>
    <name evidence="10" type="ORF">JXQ802_LOCUS3527</name>
</gene>
<evidence type="ECO:0000256" key="1">
    <source>
        <dbReference type="ARBA" id="ARBA00004141"/>
    </source>
</evidence>
<feature type="transmembrane region" description="Helical" evidence="8">
    <location>
        <begin position="88"/>
        <end position="106"/>
    </location>
</feature>
<comment type="subcellular location">
    <subcellularLocation>
        <location evidence="1">Membrane</location>
        <topology evidence="1">Multi-pass membrane protein</topology>
    </subcellularLocation>
</comment>
<proteinExistence type="predicted"/>
<evidence type="ECO:0000259" key="9">
    <source>
        <dbReference type="PROSITE" id="PS50262"/>
    </source>
</evidence>
<feature type="transmembrane region" description="Helical" evidence="8">
    <location>
        <begin position="221"/>
        <end position="254"/>
    </location>
</feature>
<feature type="transmembrane region" description="Helical" evidence="8">
    <location>
        <begin position="16"/>
        <end position="37"/>
    </location>
</feature>
<feature type="transmembrane region" description="Helical" evidence="8">
    <location>
        <begin position="167"/>
        <end position="190"/>
    </location>
</feature>
<keyword evidence="11" id="KW-1185">Reference proteome</keyword>
<keyword evidence="5 8" id="KW-0472">Membrane</keyword>
<dbReference type="GO" id="GO:0004930">
    <property type="term" value="F:G protein-coupled receptor activity"/>
    <property type="evidence" value="ECO:0007669"/>
    <property type="project" value="UniProtKB-KW"/>
</dbReference>
<feature type="domain" description="G-protein coupled receptors family 1 profile" evidence="9">
    <location>
        <begin position="28"/>
        <end position="286"/>
    </location>
</feature>
<protein>
    <recommendedName>
        <fullName evidence="9">G-protein coupled receptors family 1 profile domain-containing protein</fullName>
    </recommendedName>
</protein>
<evidence type="ECO:0000256" key="4">
    <source>
        <dbReference type="ARBA" id="ARBA00023040"/>
    </source>
</evidence>
<organism evidence="10 11">
    <name type="scientific">Rotaria sordida</name>
    <dbReference type="NCBI Taxonomy" id="392033"/>
    <lineage>
        <taxon>Eukaryota</taxon>
        <taxon>Metazoa</taxon>
        <taxon>Spiralia</taxon>
        <taxon>Gnathifera</taxon>
        <taxon>Rotifera</taxon>
        <taxon>Eurotatoria</taxon>
        <taxon>Bdelloidea</taxon>
        <taxon>Philodinida</taxon>
        <taxon>Philodinidae</taxon>
        <taxon>Rotaria</taxon>
    </lineage>
</organism>
<keyword evidence="7" id="KW-0807">Transducer</keyword>
<evidence type="ECO:0000256" key="3">
    <source>
        <dbReference type="ARBA" id="ARBA00022989"/>
    </source>
</evidence>
<dbReference type="AlphaFoldDB" id="A0A813RME2"/>
<keyword evidence="6" id="KW-0675">Receptor</keyword>
<keyword evidence="3 8" id="KW-1133">Transmembrane helix</keyword>